<organism evidence="1 2">
    <name type="scientific">Bionectria ochroleuca</name>
    <name type="common">Gliocladium roseum</name>
    <dbReference type="NCBI Taxonomy" id="29856"/>
    <lineage>
        <taxon>Eukaryota</taxon>
        <taxon>Fungi</taxon>
        <taxon>Dikarya</taxon>
        <taxon>Ascomycota</taxon>
        <taxon>Pezizomycotina</taxon>
        <taxon>Sordariomycetes</taxon>
        <taxon>Hypocreomycetidae</taxon>
        <taxon>Hypocreales</taxon>
        <taxon>Bionectriaceae</taxon>
        <taxon>Clonostachys</taxon>
    </lineage>
</organism>
<reference evidence="1 2" key="1">
    <citation type="submission" date="2019-06" db="EMBL/GenBank/DDBJ databases">
        <authorList>
            <person name="Broberg M."/>
        </authorList>
    </citation>
    <scope>NUCLEOTIDE SEQUENCE [LARGE SCALE GENOMIC DNA]</scope>
</reference>
<accession>A0ABY6TR02</accession>
<protein>
    <submittedName>
        <fullName evidence="1">Uncharacterized protein</fullName>
    </submittedName>
</protein>
<evidence type="ECO:0000313" key="1">
    <source>
        <dbReference type="EMBL" id="VUC21032.1"/>
    </source>
</evidence>
<gene>
    <name evidence="1" type="ORF">CLO192961_LOCUS38931</name>
</gene>
<comment type="caution">
    <text evidence="1">The sequence shown here is derived from an EMBL/GenBank/DDBJ whole genome shotgun (WGS) entry which is preliminary data.</text>
</comment>
<sequence length="80" mass="8615">MCPVDGTQDQDQDVMGLARGRTLAEYAPELLSLSNWQSLGDKSVREPPVLGATVLYFGARGNWQHIVPAAGEATDSVTVR</sequence>
<name>A0ABY6TR02_BIOOC</name>
<dbReference type="EMBL" id="CABFNS010000328">
    <property type="protein sequence ID" value="VUC21032.1"/>
    <property type="molecule type" value="Genomic_DNA"/>
</dbReference>
<evidence type="ECO:0000313" key="2">
    <source>
        <dbReference type="Proteomes" id="UP000766486"/>
    </source>
</evidence>
<keyword evidence="2" id="KW-1185">Reference proteome</keyword>
<dbReference type="Proteomes" id="UP000766486">
    <property type="component" value="Unassembled WGS sequence"/>
</dbReference>
<proteinExistence type="predicted"/>